<evidence type="ECO:0000256" key="2">
    <source>
        <dbReference type="ARBA" id="ARBA00007441"/>
    </source>
</evidence>
<dbReference type="EMBL" id="LSDT01000046">
    <property type="protein sequence ID" value="KXB90579.1"/>
    <property type="molecule type" value="Genomic_DNA"/>
</dbReference>
<gene>
    <name evidence="8" type="ORF">HMPREF3182_01334</name>
</gene>
<dbReference type="Pfam" id="PF00155">
    <property type="entry name" value="Aminotran_1_2"/>
    <property type="match status" value="1"/>
</dbReference>
<dbReference type="Proteomes" id="UP000070160">
    <property type="component" value="Unassembled WGS sequence"/>
</dbReference>
<name>A0A134CEG4_9FIRM</name>
<feature type="domain" description="Aminotransferase class I/classII large" evidence="7">
    <location>
        <begin position="44"/>
        <end position="408"/>
    </location>
</feature>
<dbReference type="InterPro" id="IPR015422">
    <property type="entry name" value="PyrdxlP-dep_Trfase_small"/>
</dbReference>
<dbReference type="Gene3D" id="3.90.1150.10">
    <property type="entry name" value="Aspartate Aminotransferase, domain 1"/>
    <property type="match status" value="1"/>
</dbReference>
<keyword evidence="4 8" id="KW-0032">Aminotransferase</keyword>
<evidence type="ECO:0000256" key="1">
    <source>
        <dbReference type="ARBA" id="ARBA00001933"/>
    </source>
</evidence>
<dbReference type="GO" id="GO:0042802">
    <property type="term" value="F:identical protein binding"/>
    <property type="evidence" value="ECO:0007669"/>
    <property type="project" value="TreeGrafter"/>
</dbReference>
<accession>A0A134CEG4</accession>
<protein>
    <submittedName>
        <fullName evidence="8">Aminotransferase, class I/II</fullName>
    </submittedName>
</protein>
<dbReference type="InterPro" id="IPR000796">
    <property type="entry name" value="Asp_trans"/>
</dbReference>
<dbReference type="GO" id="GO:0008483">
    <property type="term" value="F:transaminase activity"/>
    <property type="evidence" value="ECO:0007669"/>
    <property type="project" value="UniProtKB-KW"/>
</dbReference>
<evidence type="ECO:0000259" key="7">
    <source>
        <dbReference type="Pfam" id="PF00155"/>
    </source>
</evidence>
<reference evidence="9" key="1">
    <citation type="submission" date="2016-01" db="EMBL/GenBank/DDBJ databases">
        <authorList>
            <person name="Mitreva M."/>
            <person name="Pepin K.H."/>
            <person name="Mihindukulasuriya K.A."/>
            <person name="Fulton R."/>
            <person name="Fronick C."/>
            <person name="O'Laughlin M."/>
            <person name="Miner T."/>
            <person name="Herter B."/>
            <person name="Rosa B.A."/>
            <person name="Cordes M."/>
            <person name="Tomlinson C."/>
            <person name="Wollam A."/>
            <person name="Palsikar V.B."/>
            <person name="Mardis E.R."/>
            <person name="Wilson R.K."/>
        </authorList>
    </citation>
    <scope>NUCLEOTIDE SEQUENCE [LARGE SCALE GENOMIC DNA]</scope>
    <source>
        <strain evidence="9">KA00182</strain>
    </source>
</reference>
<dbReference type="SUPFAM" id="SSF53383">
    <property type="entry name" value="PLP-dependent transferases"/>
    <property type="match status" value="1"/>
</dbReference>
<sequence length="418" mass="46500">MMGAGIMAMVMAVESRKGKKLQDKVFSVGRAAQEAIDLYGEEQVVNATVGCYGDESGTLGCLPLVEKIYRQLPIHDFIAYAPPLGLDAYRQMVIEEVFEAHRPDAYCDAIATAGGTGAIHIAIMNYSEIGDAVLVTDWHWGVYGSLCQEVERKLQTFSLFDAKGAFNIVAFTAGVDSLLEKQDSLLIILNTPAHNPTGYSLSYEEWQQVLEVCQQAEKKGKKISIVVDIAYIAYAGEKNEVRHFMELFSHLPEHLFIMVAFSMSKGYTLYGQRTGALVGISSSRAVIDEFIELGKYSARTAWSNVNRAAMTLLTTVRQDKVLCRQIEVERMQIFQQIMKRAAIFTQEAEQCRLAIIPYQAGFFISVPTTQADVICQRLQQKCIFTLPVTGGIRLGVCSIPERKMKGLAKIMQETIEEI</sequence>
<evidence type="ECO:0000256" key="6">
    <source>
        <dbReference type="ARBA" id="ARBA00022898"/>
    </source>
</evidence>
<dbReference type="PANTHER" id="PTHR11879:SF22">
    <property type="entry name" value="ASPARTATE AMINOTRANSFERASE, MITOCHONDRIAL"/>
    <property type="match status" value="1"/>
</dbReference>
<evidence type="ECO:0000256" key="3">
    <source>
        <dbReference type="ARBA" id="ARBA00011738"/>
    </source>
</evidence>
<evidence type="ECO:0000313" key="8">
    <source>
        <dbReference type="EMBL" id="KXB90579.1"/>
    </source>
</evidence>
<dbReference type="Gene3D" id="3.40.640.10">
    <property type="entry name" value="Type I PLP-dependent aspartate aminotransferase-like (Major domain)"/>
    <property type="match status" value="1"/>
</dbReference>
<dbReference type="InterPro" id="IPR004839">
    <property type="entry name" value="Aminotransferase_I/II_large"/>
</dbReference>
<keyword evidence="9" id="KW-1185">Reference proteome</keyword>
<dbReference type="InterPro" id="IPR015421">
    <property type="entry name" value="PyrdxlP-dep_Trfase_major"/>
</dbReference>
<comment type="caution">
    <text evidence="8">The sequence shown here is derived from an EMBL/GenBank/DDBJ whole genome shotgun (WGS) entry which is preliminary data.</text>
</comment>
<proteinExistence type="inferred from homology"/>
<evidence type="ECO:0000256" key="4">
    <source>
        <dbReference type="ARBA" id="ARBA00022576"/>
    </source>
</evidence>
<dbReference type="PATRIC" id="fig|1588748.3.peg.1291"/>
<dbReference type="CDD" id="cd00609">
    <property type="entry name" value="AAT_like"/>
    <property type="match status" value="1"/>
</dbReference>
<keyword evidence="5 8" id="KW-0808">Transferase</keyword>
<dbReference type="STRING" id="1588748.HMPREF3182_01334"/>
<organism evidence="8 9">
    <name type="scientific">Megasphaera hutchinsoni</name>
    <dbReference type="NCBI Taxonomy" id="1588748"/>
    <lineage>
        <taxon>Bacteria</taxon>
        <taxon>Bacillati</taxon>
        <taxon>Bacillota</taxon>
        <taxon>Negativicutes</taxon>
        <taxon>Veillonellales</taxon>
        <taxon>Veillonellaceae</taxon>
        <taxon>Megasphaera</taxon>
    </lineage>
</organism>
<keyword evidence="6" id="KW-0663">Pyridoxal phosphate</keyword>
<dbReference type="GO" id="GO:0030170">
    <property type="term" value="F:pyridoxal phosphate binding"/>
    <property type="evidence" value="ECO:0007669"/>
    <property type="project" value="InterPro"/>
</dbReference>
<comment type="subunit">
    <text evidence="3">Homodimer.</text>
</comment>
<dbReference type="PANTHER" id="PTHR11879">
    <property type="entry name" value="ASPARTATE AMINOTRANSFERASE"/>
    <property type="match status" value="1"/>
</dbReference>
<comment type="cofactor">
    <cofactor evidence="1">
        <name>pyridoxal 5'-phosphate</name>
        <dbReference type="ChEBI" id="CHEBI:597326"/>
    </cofactor>
</comment>
<evidence type="ECO:0000256" key="5">
    <source>
        <dbReference type="ARBA" id="ARBA00022679"/>
    </source>
</evidence>
<dbReference type="AlphaFoldDB" id="A0A134CEG4"/>
<evidence type="ECO:0000313" key="9">
    <source>
        <dbReference type="Proteomes" id="UP000070160"/>
    </source>
</evidence>
<comment type="similarity">
    <text evidence="2">Belongs to the class-I pyridoxal-phosphate-dependent aminotransferase family.</text>
</comment>
<dbReference type="GO" id="GO:0006520">
    <property type="term" value="P:amino acid metabolic process"/>
    <property type="evidence" value="ECO:0007669"/>
    <property type="project" value="InterPro"/>
</dbReference>
<dbReference type="InterPro" id="IPR015424">
    <property type="entry name" value="PyrdxlP-dep_Trfase"/>
</dbReference>